<organism evidence="1 2">
    <name type="scientific">Actinoplanes palleronii</name>
    <dbReference type="NCBI Taxonomy" id="113570"/>
    <lineage>
        <taxon>Bacteria</taxon>
        <taxon>Bacillati</taxon>
        <taxon>Actinomycetota</taxon>
        <taxon>Actinomycetes</taxon>
        <taxon>Micromonosporales</taxon>
        <taxon>Micromonosporaceae</taxon>
        <taxon>Actinoplanes</taxon>
    </lineage>
</organism>
<dbReference type="RefSeq" id="WP_203827744.1">
    <property type="nucleotide sequence ID" value="NZ_BAAATY010000040.1"/>
</dbReference>
<evidence type="ECO:0000313" key="2">
    <source>
        <dbReference type="Proteomes" id="UP000624709"/>
    </source>
</evidence>
<dbReference type="PANTHER" id="PTHR34496:SF10">
    <property type="entry name" value="GLCNAC TRANSFERASE"/>
    <property type="match status" value="1"/>
</dbReference>
<proteinExistence type="predicted"/>
<dbReference type="Pfam" id="PF11397">
    <property type="entry name" value="GlcNAc"/>
    <property type="match status" value="2"/>
</dbReference>
<dbReference type="EMBL" id="BOMS01000090">
    <property type="protein sequence ID" value="GIE69601.1"/>
    <property type="molecule type" value="Genomic_DNA"/>
</dbReference>
<dbReference type="InterPro" id="IPR029044">
    <property type="entry name" value="Nucleotide-diphossugar_trans"/>
</dbReference>
<accession>A0ABQ4BFY9</accession>
<dbReference type="SUPFAM" id="SSF53448">
    <property type="entry name" value="Nucleotide-diphospho-sugar transferases"/>
    <property type="match status" value="1"/>
</dbReference>
<reference evidence="1 2" key="1">
    <citation type="submission" date="2021-01" db="EMBL/GenBank/DDBJ databases">
        <title>Whole genome shotgun sequence of Actinoplanes palleronii NBRC 14916.</title>
        <authorList>
            <person name="Komaki H."/>
            <person name="Tamura T."/>
        </authorList>
    </citation>
    <scope>NUCLEOTIDE SEQUENCE [LARGE SCALE GENOMIC DNA]</scope>
    <source>
        <strain evidence="1 2">NBRC 14916</strain>
    </source>
</reference>
<protein>
    <recommendedName>
        <fullName evidence="3">N-acetylglucosaminyltransferase</fullName>
    </recommendedName>
</protein>
<dbReference type="InterPro" id="IPR021067">
    <property type="entry name" value="Glycosyltransferase"/>
</dbReference>
<gene>
    <name evidence="1" type="ORF">Apa02nite_057090</name>
</gene>
<name>A0ABQ4BFY9_9ACTN</name>
<dbReference type="PANTHER" id="PTHR34496">
    <property type="entry name" value="GLCNAC TRANSFERASE-RELATED"/>
    <property type="match status" value="1"/>
</dbReference>
<sequence>MTIFVSVAAYRDPQLVPTVQDCLAKADRPDEIRVVVCWQHHGDEDVSAIAADPRVQLIDRDARDSRGACWARAQIMAEYAGEDWFFQVDSHTRFAAGWDSRLIELAARTGAAKPLITCYPPTYDPTGDQPPGDVPAELVIEGWSDAGLPIMGQRTIEDWENQDGTVPARFLGACFLFAPGSFAREVLYDPAIYFQGEEILLAARAYTAGYDLFHPAEVLAWHYYLRQDSPRHWDDHAADGTDASWYELDRASHRRVLTKLYFPEVGHLAMGRHRTLAAYQEYAGVDFVARKWTRPATVTGDRTPPAAATTPH</sequence>
<evidence type="ECO:0000313" key="1">
    <source>
        <dbReference type="EMBL" id="GIE69601.1"/>
    </source>
</evidence>
<dbReference type="Gene3D" id="3.90.550.10">
    <property type="entry name" value="Spore Coat Polysaccharide Biosynthesis Protein SpsA, Chain A"/>
    <property type="match status" value="1"/>
</dbReference>
<dbReference type="Proteomes" id="UP000624709">
    <property type="component" value="Unassembled WGS sequence"/>
</dbReference>
<comment type="caution">
    <text evidence="1">The sequence shown here is derived from an EMBL/GenBank/DDBJ whole genome shotgun (WGS) entry which is preliminary data.</text>
</comment>
<keyword evidence="2" id="KW-1185">Reference proteome</keyword>
<evidence type="ECO:0008006" key="3">
    <source>
        <dbReference type="Google" id="ProtNLM"/>
    </source>
</evidence>